<protein>
    <submittedName>
        <fullName evidence="2">MarR family transcriptional regulator</fullName>
    </submittedName>
</protein>
<gene>
    <name evidence="2" type="ORF">EHS15_00640</name>
</gene>
<dbReference type="InterPro" id="IPR000835">
    <property type="entry name" value="HTH_MarR-typ"/>
</dbReference>
<dbReference type="AlphaFoldDB" id="A0A4R9M2Q5"/>
<dbReference type="RefSeq" id="WP_135758595.1">
    <property type="nucleotide sequence ID" value="NZ_RQHW01000002.1"/>
</dbReference>
<dbReference type="Gene3D" id="1.10.10.10">
    <property type="entry name" value="Winged helix-like DNA-binding domain superfamily/Winged helix DNA-binding domain"/>
    <property type="match status" value="1"/>
</dbReference>
<evidence type="ECO:0000313" key="3">
    <source>
        <dbReference type="Proteomes" id="UP000298058"/>
    </source>
</evidence>
<dbReference type="Proteomes" id="UP000298058">
    <property type="component" value="Unassembled WGS sequence"/>
</dbReference>
<reference evidence="2" key="1">
    <citation type="journal article" date="2019" name="PLoS Negl. Trop. Dis.">
        <title>Revisiting the worldwide diversity of Leptospira species in the environment.</title>
        <authorList>
            <person name="Vincent A.T."/>
            <person name="Schiettekatte O."/>
            <person name="Bourhy P."/>
            <person name="Veyrier F.J."/>
            <person name="Picardeau M."/>
        </authorList>
    </citation>
    <scope>NUCLEOTIDE SEQUENCE [LARGE SCALE GENOMIC DNA]</scope>
    <source>
        <strain evidence="2">201300427</strain>
    </source>
</reference>
<dbReference type="InterPro" id="IPR036388">
    <property type="entry name" value="WH-like_DNA-bd_sf"/>
</dbReference>
<dbReference type="EMBL" id="RQHW01000002">
    <property type="protein sequence ID" value="TGN21060.1"/>
    <property type="molecule type" value="Genomic_DNA"/>
</dbReference>
<name>A0A4R9M2Q5_9LEPT</name>
<dbReference type="SUPFAM" id="SSF46785">
    <property type="entry name" value="Winged helix' DNA-binding domain"/>
    <property type="match status" value="1"/>
</dbReference>
<dbReference type="PANTHER" id="PTHR33164:SF43">
    <property type="entry name" value="HTH-TYPE TRANSCRIPTIONAL REPRESSOR YETL"/>
    <property type="match status" value="1"/>
</dbReference>
<evidence type="ECO:0000313" key="2">
    <source>
        <dbReference type="EMBL" id="TGN21060.1"/>
    </source>
</evidence>
<evidence type="ECO:0000259" key="1">
    <source>
        <dbReference type="PROSITE" id="PS50995"/>
    </source>
</evidence>
<dbReference type="SMART" id="SM00347">
    <property type="entry name" value="HTH_MARR"/>
    <property type="match status" value="1"/>
</dbReference>
<organism evidence="2 3">
    <name type="scientific">Leptospira idonii</name>
    <dbReference type="NCBI Taxonomy" id="1193500"/>
    <lineage>
        <taxon>Bacteria</taxon>
        <taxon>Pseudomonadati</taxon>
        <taxon>Spirochaetota</taxon>
        <taxon>Spirochaetia</taxon>
        <taxon>Leptospirales</taxon>
        <taxon>Leptospiraceae</taxon>
        <taxon>Leptospira</taxon>
    </lineage>
</organism>
<dbReference type="PROSITE" id="PS50995">
    <property type="entry name" value="HTH_MARR_2"/>
    <property type="match status" value="1"/>
</dbReference>
<accession>A0A4R9M2Q5</accession>
<dbReference type="GO" id="GO:0006950">
    <property type="term" value="P:response to stress"/>
    <property type="evidence" value="ECO:0007669"/>
    <property type="project" value="TreeGrafter"/>
</dbReference>
<dbReference type="GO" id="GO:0003700">
    <property type="term" value="F:DNA-binding transcription factor activity"/>
    <property type="evidence" value="ECO:0007669"/>
    <property type="project" value="InterPro"/>
</dbReference>
<comment type="caution">
    <text evidence="2">The sequence shown here is derived from an EMBL/GenBank/DDBJ whole genome shotgun (WGS) entry which is preliminary data.</text>
</comment>
<sequence length="151" mass="16974">MSRLSPQGSSFSEIVIEIFRLNRLLLDAGDEITKPVGLSSAKWQVLGVVEHGACSMTDVARIMGLTRQGVRQTANMLVKEGMIQFVDNPNHLRSKLMEITPKGKIALDYIHKHHAKWADKIGNKHNSKTLQIVLNELRALQTSLVEHEFHI</sequence>
<dbReference type="OrthoDB" id="9799663at2"/>
<dbReference type="InterPro" id="IPR039422">
    <property type="entry name" value="MarR/SlyA-like"/>
</dbReference>
<dbReference type="Pfam" id="PF12802">
    <property type="entry name" value="MarR_2"/>
    <property type="match status" value="1"/>
</dbReference>
<keyword evidence="3" id="KW-1185">Reference proteome</keyword>
<proteinExistence type="predicted"/>
<dbReference type="InterPro" id="IPR036390">
    <property type="entry name" value="WH_DNA-bd_sf"/>
</dbReference>
<feature type="domain" description="HTH marR-type" evidence="1">
    <location>
        <begin position="11"/>
        <end position="139"/>
    </location>
</feature>
<dbReference type="PANTHER" id="PTHR33164">
    <property type="entry name" value="TRANSCRIPTIONAL REGULATOR, MARR FAMILY"/>
    <property type="match status" value="1"/>
</dbReference>